<dbReference type="AlphaFoldDB" id="A0A931N1D7"/>
<gene>
    <name evidence="2" type="ORF">IT779_00840</name>
</gene>
<feature type="domain" description="DUF4189" evidence="1">
    <location>
        <begin position="45"/>
        <end position="124"/>
    </location>
</feature>
<name>A0A931N1D7_9NOCA</name>
<organism evidence="2 3">
    <name type="scientific">Nocardia bovistercoris</name>
    <dbReference type="NCBI Taxonomy" id="2785916"/>
    <lineage>
        <taxon>Bacteria</taxon>
        <taxon>Bacillati</taxon>
        <taxon>Actinomycetota</taxon>
        <taxon>Actinomycetes</taxon>
        <taxon>Mycobacteriales</taxon>
        <taxon>Nocardiaceae</taxon>
        <taxon>Nocardia</taxon>
    </lineage>
</organism>
<dbReference type="Proteomes" id="UP000655751">
    <property type="component" value="Unassembled WGS sequence"/>
</dbReference>
<reference evidence="2" key="1">
    <citation type="submission" date="2020-11" db="EMBL/GenBank/DDBJ databases">
        <title>Nocardia NEAU-351.nov., a novel actinomycete isolated from the cow dung.</title>
        <authorList>
            <person name="Zhang X."/>
        </authorList>
    </citation>
    <scope>NUCLEOTIDE SEQUENCE</scope>
    <source>
        <strain evidence="2">NEAU-351</strain>
    </source>
</reference>
<evidence type="ECO:0000313" key="3">
    <source>
        <dbReference type="Proteomes" id="UP000655751"/>
    </source>
</evidence>
<dbReference type="Pfam" id="PF13827">
    <property type="entry name" value="DUF4189"/>
    <property type="match status" value="1"/>
</dbReference>
<evidence type="ECO:0000259" key="1">
    <source>
        <dbReference type="Pfam" id="PF13827"/>
    </source>
</evidence>
<dbReference type="InterPro" id="IPR025240">
    <property type="entry name" value="DUF4189"/>
</dbReference>
<keyword evidence="3" id="KW-1185">Reference proteome</keyword>
<proteinExistence type="predicted"/>
<evidence type="ECO:0000313" key="2">
    <source>
        <dbReference type="EMBL" id="MBH0774831.1"/>
    </source>
</evidence>
<sequence length="152" mass="15256">MDNSRWPAQNPLVSVLRKGAVAVAITSIAAVGVGSGAAHAAGKYYGTLAVSRSTGKVVAAVDHTSRVTADAAAIRECAVYDCELVQRFVGGCAAVARGADGRYAWAAGATRTEAEQTAVAALGDSAPPFPDLGSAQPRPADIAVSACTANAR</sequence>
<accession>A0A931N1D7</accession>
<comment type="caution">
    <text evidence="2">The sequence shown here is derived from an EMBL/GenBank/DDBJ whole genome shotgun (WGS) entry which is preliminary data.</text>
</comment>
<dbReference type="EMBL" id="JADMLG010000001">
    <property type="protein sequence ID" value="MBH0774831.1"/>
    <property type="molecule type" value="Genomic_DNA"/>
</dbReference>
<protein>
    <submittedName>
        <fullName evidence="2">DUF4189 domain-containing protein</fullName>
    </submittedName>
</protein>